<dbReference type="PANTHER" id="PTHR33908:SF11">
    <property type="entry name" value="MEMBRANE PROTEIN"/>
    <property type="match status" value="1"/>
</dbReference>
<keyword evidence="4" id="KW-0808">Transferase</keyword>
<comment type="caution">
    <text evidence="9">The sequence shown here is derived from an EMBL/GenBank/DDBJ whole genome shotgun (WGS) entry which is preliminary data.</text>
</comment>
<evidence type="ECO:0000256" key="2">
    <source>
        <dbReference type="ARBA" id="ARBA00022475"/>
    </source>
</evidence>
<feature type="transmembrane region" description="Helical" evidence="8">
    <location>
        <begin position="304"/>
        <end position="326"/>
    </location>
</feature>
<dbReference type="AlphaFoldDB" id="A0A0G0JTK4"/>
<dbReference type="GO" id="GO:0005886">
    <property type="term" value="C:plasma membrane"/>
    <property type="evidence" value="ECO:0007669"/>
    <property type="project" value="UniProtKB-SubCell"/>
</dbReference>
<feature type="transmembrane region" description="Helical" evidence="8">
    <location>
        <begin position="180"/>
        <end position="205"/>
    </location>
</feature>
<dbReference type="GO" id="GO:0009103">
    <property type="term" value="P:lipopolysaccharide biosynthetic process"/>
    <property type="evidence" value="ECO:0007669"/>
    <property type="project" value="UniProtKB-ARBA"/>
</dbReference>
<evidence type="ECO:0000256" key="4">
    <source>
        <dbReference type="ARBA" id="ARBA00022679"/>
    </source>
</evidence>
<keyword evidence="3" id="KW-0328">Glycosyltransferase</keyword>
<proteinExistence type="predicted"/>
<feature type="transmembrane region" description="Helical" evidence="8">
    <location>
        <begin position="12"/>
        <end position="34"/>
    </location>
</feature>
<feature type="transmembrane region" description="Helical" evidence="8">
    <location>
        <begin position="85"/>
        <end position="106"/>
    </location>
</feature>
<comment type="subcellular location">
    <subcellularLocation>
        <location evidence="1">Cell membrane</location>
        <topology evidence="1">Multi-pass membrane protein</topology>
    </subcellularLocation>
</comment>
<accession>A0A0G0JTK4</accession>
<feature type="transmembrane region" description="Helical" evidence="8">
    <location>
        <begin position="217"/>
        <end position="235"/>
    </location>
</feature>
<organism evidence="9 10">
    <name type="scientific">Candidatus Shapirobacteria bacterium GW2011_GWE2_38_30</name>
    <dbReference type="NCBI Taxonomy" id="1618490"/>
    <lineage>
        <taxon>Bacteria</taxon>
        <taxon>Candidatus Shapironibacteriota</taxon>
    </lineage>
</organism>
<keyword evidence="7 8" id="KW-0472">Membrane</keyword>
<evidence type="ECO:0000256" key="6">
    <source>
        <dbReference type="ARBA" id="ARBA00022989"/>
    </source>
</evidence>
<dbReference type="EMBL" id="LBUT01000005">
    <property type="protein sequence ID" value="KKQ70823.1"/>
    <property type="molecule type" value="Genomic_DNA"/>
</dbReference>
<evidence type="ECO:0000313" key="10">
    <source>
        <dbReference type="Proteomes" id="UP000034406"/>
    </source>
</evidence>
<protein>
    <submittedName>
        <fullName evidence="9">Uncharacterized protein</fullName>
    </submittedName>
</protein>
<evidence type="ECO:0000256" key="3">
    <source>
        <dbReference type="ARBA" id="ARBA00022676"/>
    </source>
</evidence>
<dbReference type="GO" id="GO:0016763">
    <property type="term" value="F:pentosyltransferase activity"/>
    <property type="evidence" value="ECO:0007669"/>
    <property type="project" value="TreeGrafter"/>
</dbReference>
<sequence length="514" mass="59430">MTKKVFSISLSFFTLSVLYFISRLINLTSIPVFGDEAIYIRWSQIIQTEETLRFIPLTDGKQPLFMWIVAVFLKFIKDPLIAGRFVSVLSGFGNLFILFLLTPILLNPNKSIKDPLKHIFDSILKYYPSGIISTVFYITLPFTFFFDRLSTADNLLAFFGISSFLLSFLLAKFPRLDLSLILGFILGLAWLTKSPAIYFVVLSLLTFTVFNYQKIFLLFYPLISVFIAFLIYNILRLGPQFHMIALRNQDYIWTLRDILKNPLDPFIPHLIDIYHIFVFYISVPVLILIIFTKIYLIFIRPKKLITLPVFITIFWFILPLIANAAFAKVFTARYFLFTIMPFILALSYLLFQFLNQFKLNKAWLTLLAIIFIIPNLFTIYSLSTAPFNVKLPPTENGYLNDWTSGWGIKSASKYLIDRSKTFNVIVGTEGYFGTLPDGLQIYTQNIPRLTVFGVGINITEIPAKLIEARDYGDDVYLLFNQSRLKLSSDQYQNLTQIMSTDKPDDDKLVLYRLN</sequence>
<keyword evidence="6 8" id="KW-1133">Transmembrane helix</keyword>
<dbReference type="PANTHER" id="PTHR33908">
    <property type="entry name" value="MANNOSYLTRANSFERASE YKCB-RELATED"/>
    <property type="match status" value="1"/>
</dbReference>
<evidence type="ECO:0000256" key="5">
    <source>
        <dbReference type="ARBA" id="ARBA00022692"/>
    </source>
</evidence>
<evidence type="ECO:0000256" key="1">
    <source>
        <dbReference type="ARBA" id="ARBA00004651"/>
    </source>
</evidence>
<evidence type="ECO:0000256" key="8">
    <source>
        <dbReference type="SAM" id="Phobius"/>
    </source>
</evidence>
<dbReference type="InterPro" id="IPR050297">
    <property type="entry name" value="LipidA_mod_glycosyltrf_83"/>
</dbReference>
<evidence type="ECO:0000256" key="7">
    <source>
        <dbReference type="ARBA" id="ARBA00023136"/>
    </source>
</evidence>
<feature type="transmembrane region" description="Helical" evidence="8">
    <location>
        <begin position="126"/>
        <end position="146"/>
    </location>
</feature>
<reference evidence="9 10" key="1">
    <citation type="journal article" date="2015" name="Nature">
        <title>rRNA introns, odd ribosomes, and small enigmatic genomes across a large radiation of phyla.</title>
        <authorList>
            <person name="Brown C.T."/>
            <person name="Hug L.A."/>
            <person name="Thomas B.C."/>
            <person name="Sharon I."/>
            <person name="Castelle C.J."/>
            <person name="Singh A."/>
            <person name="Wilkins M.J."/>
            <person name="Williams K.H."/>
            <person name="Banfield J.F."/>
        </authorList>
    </citation>
    <scope>NUCLEOTIDE SEQUENCE [LARGE SCALE GENOMIC DNA]</scope>
</reference>
<keyword evidence="5 8" id="KW-0812">Transmembrane</keyword>
<feature type="transmembrane region" description="Helical" evidence="8">
    <location>
        <begin position="332"/>
        <end position="351"/>
    </location>
</feature>
<dbReference type="STRING" id="1618490.US90_C0005G0037"/>
<feature type="transmembrane region" description="Helical" evidence="8">
    <location>
        <begin position="363"/>
        <end position="382"/>
    </location>
</feature>
<gene>
    <name evidence="9" type="ORF">US90_C0005G0037</name>
</gene>
<dbReference type="Proteomes" id="UP000034406">
    <property type="component" value="Unassembled WGS sequence"/>
</dbReference>
<evidence type="ECO:0000313" key="9">
    <source>
        <dbReference type="EMBL" id="KKQ70823.1"/>
    </source>
</evidence>
<keyword evidence="2" id="KW-1003">Cell membrane</keyword>
<feature type="transmembrane region" description="Helical" evidence="8">
    <location>
        <begin position="155"/>
        <end position="174"/>
    </location>
</feature>
<feature type="transmembrane region" description="Helical" evidence="8">
    <location>
        <begin position="273"/>
        <end position="292"/>
    </location>
</feature>
<name>A0A0G0JTK4_9BACT</name>